<dbReference type="PANTHER" id="PTHR33167">
    <property type="entry name" value="TRANSCRIPTION FACTOR, PUTATIVE (DUF863)-RELATED"/>
    <property type="match status" value="1"/>
</dbReference>
<dbReference type="PANTHER" id="PTHR33167:SF33">
    <property type="entry name" value="MYB-CC TYPE TRANSCRIPTION FACTOR LHEQLE-CONTAINING DOMAIN-CONTAINING PROTEIN"/>
    <property type="match status" value="1"/>
</dbReference>
<name>A0AAP0WNZ3_LIQFO</name>
<organism evidence="2 3">
    <name type="scientific">Liquidambar formosana</name>
    <name type="common">Formosan gum</name>
    <dbReference type="NCBI Taxonomy" id="63359"/>
    <lineage>
        <taxon>Eukaryota</taxon>
        <taxon>Viridiplantae</taxon>
        <taxon>Streptophyta</taxon>
        <taxon>Embryophyta</taxon>
        <taxon>Tracheophyta</taxon>
        <taxon>Spermatophyta</taxon>
        <taxon>Magnoliopsida</taxon>
        <taxon>eudicotyledons</taxon>
        <taxon>Gunneridae</taxon>
        <taxon>Pentapetalae</taxon>
        <taxon>Saxifragales</taxon>
        <taxon>Altingiaceae</taxon>
        <taxon>Liquidambar</taxon>
    </lineage>
</organism>
<sequence length="298" mass="33885">MGTKLQSAINPLATSPTSGSFTLNSVDDWDYFQGKVLKEKYLQRTGLDKLQDSMDRMLEQHNIESIKKTMLMHEDIFKHQVRELHRLYSLQKMLMDELKKETEQTRLRNPVSDIEINHSNFANRHHQTTQTCGFNLHVQNLRDDPCSREQSGSCSGDNLRMPRCFDLERPADEDMWTRVSPGGEDQAGPSTRRPPANIRTVNDGSDEETEVELTLSIGGSSSRGRLKNQQPHRSLELGCSESSTHNEIKQMDSSSSIKSDRGEECSEPTNTLSSSSATFDQDKKRPHWLFQGLSLNRT</sequence>
<evidence type="ECO:0000313" key="3">
    <source>
        <dbReference type="Proteomes" id="UP001415857"/>
    </source>
</evidence>
<comment type="caution">
    <text evidence="2">The sequence shown here is derived from an EMBL/GenBank/DDBJ whole genome shotgun (WGS) entry which is preliminary data.</text>
</comment>
<accession>A0AAP0WNZ3</accession>
<dbReference type="AlphaFoldDB" id="A0AAP0WNZ3"/>
<dbReference type="EMBL" id="JBBPBK010000011">
    <property type="protein sequence ID" value="KAK9275347.1"/>
    <property type="molecule type" value="Genomic_DNA"/>
</dbReference>
<proteinExistence type="predicted"/>
<gene>
    <name evidence="2" type="ORF">L1049_022611</name>
</gene>
<protein>
    <submittedName>
        <fullName evidence="2">Uncharacterized protein</fullName>
    </submittedName>
</protein>
<evidence type="ECO:0000313" key="2">
    <source>
        <dbReference type="EMBL" id="KAK9275347.1"/>
    </source>
</evidence>
<dbReference type="Proteomes" id="UP001415857">
    <property type="component" value="Unassembled WGS sequence"/>
</dbReference>
<reference evidence="2 3" key="1">
    <citation type="journal article" date="2024" name="Plant J.">
        <title>Genome sequences and population genomics reveal climatic adaptation and genomic divergence between two closely related sweetgum species.</title>
        <authorList>
            <person name="Xu W.Q."/>
            <person name="Ren C.Q."/>
            <person name="Zhang X.Y."/>
            <person name="Comes H.P."/>
            <person name="Liu X.H."/>
            <person name="Li Y.G."/>
            <person name="Kettle C.J."/>
            <person name="Jalonen R."/>
            <person name="Gaisberger H."/>
            <person name="Ma Y.Z."/>
            <person name="Qiu Y.X."/>
        </authorList>
    </citation>
    <scope>NUCLEOTIDE SEQUENCE [LARGE SCALE GENOMIC DNA]</scope>
    <source>
        <strain evidence="2">Hangzhou</strain>
    </source>
</reference>
<feature type="region of interest" description="Disordered" evidence="1">
    <location>
        <begin position="172"/>
        <end position="298"/>
    </location>
</feature>
<keyword evidence="3" id="KW-1185">Reference proteome</keyword>
<feature type="compositionally biased region" description="Polar residues" evidence="1">
    <location>
        <begin position="267"/>
        <end position="279"/>
    </location>
</feature>
<evidence type="ECO:0000256" key="1">
    <source>
        <dbReference type="SAM" id="MobiDB-lite"/>
    </source>
</evidence>